<organism evidence="3 4">
    <name type="scientific">Galactobacter valiniphilus</name>
    <dbReference type="NCBI Taxonomy" id="2676122"/>
    <lineage>
        <taxon>Bacteria</taxon>
        <taxon>Bacillati</taxon>
        <taxon>Actinomycetota</taxon>
        <taxon>Actinomycetes</taxon>
        <taxon>Micrococcales</taxon>
        <taxon>Micrococcaceae</taxon>
        <taxon>Galactobacter</taxon>
    </lineage>
</organism>
<dbReference type="RefSeq" id="WP_119423384.1">
    <property type="nucleotide sequence ID" value="NZ_QQXK01000002.1"/>
</dbReference>
<evidence type="ECO:0000256" key="2">
    <source>
        <dbReference type="SAM" id="Phobius"/>
    </source>
</evidence>
<dbReference type="AlphaFoldDB" id="A0A399JEG7"/>
<feature type="region of interest" description="Disordered" evidence="1">
    <location>
        <begin position="1"/>
        <end position="74"/>
    </location>
</feature>
<name>A0A399JEG7_9MICC</name>
<evidence type="ECO:0000313" key="4">
    <source>
        <dbReference type="Proteomes" id="UP000265419"/>
    </source>
</evidence>
<protein>
    <submittedName>
        <fullName evidence="3">Uncharacterized protein</fullName>
    </submittedName>
</protein>
<feature type="transmembrane region" description="Helical" evidence="2">
    <location>
        <begin position="94"/>
        <end position="115"/>
    </location>
</feature>
<accession>A0A399JEG7</accession>
<sequence>MTEQNPTPGSDGGPDGPGQVPLSGGGPGGRIGGAGQPGWPDEAAAGAHELPVPVEPFTQLGPDGRPLDPGFAAYDPALGPPPGAVVPASTGRKVGGIIMIVLGALCLLGFLAGLANQGAGTRGMDSIAMTSMLIGRILVAVVGVLLLVFGIKLVRPKRMR</sequence>
<feature type="compositionally biased region" description="Gly residues" evidence="1">
    <location>
        <begin position="23"/>
        <end position="36"/>
    </location>
</feature>
<dbReference type="EMBL" id="QQXK01000002">
    <property type="protein sequence ID" value="RII43624.1"/>
    <property type="molecule type" value="Genomic_DNA"/>
</dbReference>
<evidence type="ECO:0000313" key="3">
    <source>
        <dbReference type="EMBL" id="RII43624.1"/>
    </source>
</evidence>
<feature type="transmembrane region" description="Helical" evidence="2">
    <location>
        <begin position="127"/>
        <end position="151"/>
    </location>
</feature>
<proteinExistence type="predicted"/>
<keyword evidence="2" id="KW-0812">Transmembrane</keyword>
<gene>
    <name evidence="3" type="ORF">DWB68_01650</name>
</gene>
<evidence type="ECO:0000256" key="1">
    <source>
        <dbReference type="SAM" id="MobiDB-lite"/>
    </source>
</evidence>
<keyword evidence="4" id="KW-1185">Reference proteome</keyword>
<comment type="caution">
    <text evidence="3">The sequence shown here is derived from an EMBL/GenBank/DDBJ whole genome shotgun (WGS) entry which is preliminary data.</text>
</comment>
<reference evidence="3 4" key="1">
    <citation type="submission" date="2018-07" db="EMBL/GenBank/DDBJ databases">
        <title>Arthrobacter sp. nov., isolated from raw cow's milk with high bacterial count.</title>
        <authorList>
            <person name="Hahne J."/>
            <person name="Isele D."/>
            <person name="Lipski A."/>
        </authorList>
    </citation>
    <scope>NUCLEOTIDE SEQUENCE [LARGE SCALE GENOMIC DNA]</scope>
    <source>
        <strain evidence="3 4">JZ R-35</strain>
    </source>
</reference>
<keyword evidence="2" id="KW-0472">Membrane</keyword>
<dbReference type="Proteomes" id="UP000265419">
    <property type="component" value="Unassembled WGS sequence"/>
</dbReference>
<keyword evidence="2" id="KW-1133">Transmembrane helix</keyword>